<dbReference type="PROSITE" id="PS50969">
    <property type="entry name" value="FCP1"/>
    <property type="match status" value="1"/>
</dbReference>
<sequence length="376" mass="43038">MDESSKYSGARNSNSVHKLDSAQSALDTVANMEDKRGQRAHGRFHASTRFHFLHPSHPGATQTTQKDSKLTIAEAYRRKEIGYNACNVDPRTLTDSYTLWTVDTKQTLVCEDMKTKFEPHPDTAFMLGPPHFAIPAPKPTAEYIRAASEKDPTRLETYQPILLILDLNGTLLFRPSKKRSDHFQRRRHLDEFLGNVFESFHVMFWTTAQPANAHLMLEGLLSTHQIRNVVALWDRLSFGLTSRQYNQKIVVYKHLEWVWNDDRIQRRHPYYLQGGRWSQSNTILVDDSAIKATAQPFNHILVPEFKGPDSDRNIKCGSVLEQVAGYLDVVSSYSNVSAYMKAFPFKVDEAGYLKPLWPQPGPENDRYDVQAKLTDP</sequence>
<dbReference type="SUPFAM" id="SSF56784">
    <property type="entry name" value="HAD-like"/>
    <property type="match status" value="1"/>
</dbReference>
<dbReference type="HOGENOM" id="CLU_736092_0_0_1"/>
<gene>
    <name evidence="4" type="ORF">PV09_09177</name>
</gene>
<feature type="domain" description="FCP1 homology" evidence="3">
    <location>
        <begin position="156"/>
        <end position="326"/>
    </location>
</feature>
<dbReference type="SMART" id="SM00577">
    <property type="entry name" value="CPDc"/>
    <property type="match status" value="1"/>
</dbReference>
<dbReference type="VEuPathDB" id="FungiDB:PV09_09177"/>
<keyword evidence="1" id="KW-0809">Transit peptide</keyword>
<evidence type="ECO:0000256" key="2">
    <source>
        <dbReference type="SAM" id="MobiDB-lite"/>
    </source>
</evidence>
<dbReference type="PANTHER" id="PTHR12210">
    <property type="entry name" value="DULLARD PROTEIN PHOSPHATASE"/>
    <property type="match status" value="1"/>
</dbReference>
<dbReference type="InParanoid" id="A0A0D1ZXG7"/>
<evidence type="ECO:0000256" key="1">
    <source>
        <dbReference type="RuleBase" id="RU365079"/>
    </source>
</evidence>
<keyword evidence="1" id="KW-0811">Translocation</keyword>
<proteinExistence type="inferred from homology"/>
<feature type="region of interest" description="Disordered" evidence="2">
    <location>
        <begin position="1"/>
        <end position="21"/>
    </location>
</feature>
<reference evidence="4 5" key="1">
    <citation type="submission" date="2015-01" db="EMBL/GenBank/DDBJ databases">
        <title>The Genome Sequence of Ochroconis gallopava CBS43764.</title>
        <authorList>
            <consortium name="The Broad Institute Genomics Platform"/>
            <person name="Cuomo C."/>
            <person name="de Hoog S."/>
            <person name="Gorbushina A."/>
            <person name="Stielow B."/>
            <person name="Teixiera M."/>
            <person name="Abouelleil A."/>
            <person name="Chapman S.B."/>
            <person name="Priest M."/>
            <person name="Young S.K."/>
            <person name="Wortman J."/>
            <person name="Nusbaum C."/>
            <person name="Birren B."/>
        </authorList>
    </citation>
    <scope>NUCLEOTIDE SEQUENCE [LARGE SCALE GENOMIC DNA]</scope>
    <source>
        <strain evidence="4 5">CBS 43764</strain>
    </source>
</reference>
<name>A0A0D1ZXG7_9PEZI</name>
<keyword evidence="1" id="KW-0813">Transport</keyword>
<dbReference type="Gene3D" id="3.40.50.1000">
    <property type="entry name" value="HAD superfamily/HAD-like"/>
    <property type="match status" value="1"/>
</dbReference>
<comment type="similarity">
    <text evidence="1">Belongs to the TIM50 family.</text>
</comment>
<organism evidence="4 5">
    <name type="scientific">Verruconis gallopava</name>
    <dbReference type="NCBI Taxonomy" id="253628"/>
    <lineage>
        <taxon>Eukaryota</taxon>
        <taxon>Fungi</taxon>
        <taxon>Dikarya</taxon>
        <taxon>Ascomycota</taxon>
        <taxon>Pezizomycotina</taxon>
        <taxon>Dothideomycetes</taxon>
        <taxon>Pleosporomycetidae</taxon>
        <taxon>Venturiales</taxon>
        <taxon>Sympoventuriaceae</taxon>
        <taxon>Verruconis</taxon>
    </lineage>
</organism>
<keyword evidence="1" id="KW-0496">Mitochondrion</keyword>
<keyword evidence="5" id="KW-1185">Reference proteome</keyword>
<keyword evidence="1" id="KW-0653">Protein transport</keyword>
<comment type="subcellular location">
    <subcellularLocation>
        <location evidence="1">Mitochondrion inner membrane</location>
        <topology evidence="1">Single-pass membrane protein</topology>
    </subcellularLocation>
</comment>
<comment type="function">
    <text evidence="1">Essential component of the TIM23 complex, a complex that mediates the translocation of transit peptide-containing proteins across the mitochondrial inner membrane.</text>
</comment>
<comment type="subunit">
    <text evidence="1">Component of the TIM23 complex.</text>
</comment>
<evidence type="ECO:0000259" key="3">
    <source>
        <dbReference type="PROSITE" id="PS50969"/>
    </source>
</evidence>
<dbReference type="InterPro" id="IPR023214">
    <property type="entry name" value="HAD_sf"/>
</dbReference>
<dbReference type="OrthoDB" id="1711508at2759"/>
<dbReference type="GO" id="GO:0005744">
    <property type="term" value="C:TIM23 mitochondrial import inner membrane translocase complex"/>
    <property type="evidence" value="ECO:0007669"/>
    <property type="project" value="UniProtKB-UniRule"/>
</dbReference>
<evidence type="ECO:0000313" key="4">
    <source>
        <dbReference type="EMBL" id="KIV99147.1"/>
    </source>
</evidence>
<dbReference type="GeneID" id="27317150"/>
<dbReference type="Proteomes" id="UP000053259">
    <property type="component" value="Unassembled WGS sequence"/>
</dbReference>
<dbReference type="InterPro" id="IPR004274">
    <property type="entry name" value="FCP1_dom"/>
</dbReference>
<accession>A0A0D1ZXG7</accession>
<dbReference type="RefSeq" id="XP_016209017.1">
    <property type="nucleotide sequence ID" value="XM_016363181.1"/>
</dbReference>
<dbReference type="GO" id="GO:0015031">
    <property type="term" value="P:protein transport"/>
    <property type="evidence" value="ECO:0007669"/>
    <property type="project" value="UniProtKB-KW"/>
</dbReference>
<dbReference type="InterPro" id="IPR050365">
    <property type="entry name" value="TIM50"/>
</dbReference>
<dbReference type="EMBL" id="KN847584">
    <property type="protein sequence ID" value="KIV99147.1"/>
    <property type="molecule type" value="Genomic_DNA"/>
</dbReference>
<dbReference type="InterPro" id="IPR036412">
    <property type="entry name" value="HAD-like_sf"/>
</dbReference>
<protein>
    <recommendedName>
        <fullName evidence="1">Mitochondrial import inner membrane translocase subunit TIM50</fullName>
    </recommendedName>
</protein>
<dbReference type="Pfam" id="PF03031">
    <property type="entry name" value="NIF"/>
    <property type="match status" value="1"/>
</dbReference>
<dbReference type="AlphaFoldDB" id="A0A0D1ZXG7"/>
<dbReference type="STRING" id="253628.A0A0D1ZXG7"/>
<evidence type="ECO:0000313" key="5">
    <source>
        <dbReference type="Proteomes" id="UP000053259"/>
    </source>
</evidence>